<proteinExistence type="predicted"/>
<evidence type="ECO:0000313" key="3">
    <source>
        <dbReference type="Proteomes" id="UP001149165"/>
    </source>
</evidence>
<dbReference type="InterPro" id="IPR023631">
    <property type="entry name" value="Amidase_dom"/>
</dbReference>
<name>A0A9W9GCG0_9EURO</name>
<reference evidence="2" key="2">
    <citation type="journal article" date="2023" name="IMA Fungus">
        <title>Comparative genomic study of the Penicillium genus elucidates a diverse pangenome and 15 lateral gene transfer events.</title>
        <authorList>
            <person name="Petersen C."/>
            <person name="Sorensen T."/>
            <person name="Nielsen M.R."/>
            <person name="Sondergaard T.E."/>
            <person name="Sorensen J.L."/>
            <person name="Fitzpatrick D.A."/>
            <person name="Frisvad J.C."/>
            <person name="Nielsen K.L."/>
        </authorList>
    </citation>
    <scope>NUCLEOTIDE SEQUENCE</scope>
    <source>
        <strain evidence="2">IBT 30069</strain>
    </source>
</reference>
<accession>A0A9W9GCG0</accession>
<evidence type="ECO:0000259" key="1">
    <source>
        <dbReference type="Pfam" id="PF01425"/>
    </source>
</evidence>
<organism evidence="2 3">
    <name type="scientific">Penicillium angulare</name>
    <dbReference type="NCBI Taxonomy" id="116970"/>
    <lineage>
        <taxon>Eukaryota</taxon>
        <taxon>Fungi</taxon>
        <taxon>Dikarya</taxon>
        <taxon>Ascomycota</taxon>
        <taxon>Pezizomycotina</taxon>
        <taxon>Eurotiomycetes</taxon>
        <taxon>Eurotiomycetidae</taxon>
        <taxon>Eurotiales</taxon>
        <taxon>Aspergillaceae</taxon>
        <taxon>Penicillium</taxon>
    </lineage>
</organism>
<dbReference type="Pfam" id="PF01425">
    <property type="entry name" value="Amidase"/>
    <property type="match status" value="1"/>
</dbReference>
<dbReference type="EMBL" id="JAPQKH010000001">
    <property type="protein sequence ID" value="KAJ5116246.1"/>
    <property type="molecule type" value="Genomic_DNA"/>
</dbReference>
<dbReference type="PANTHER" id="PTHR42678:SF34">
    <property type="entry name" value="OS04G0183300 PROTEIN"/>
    <property type="match status" value="1"/>
</dbReference>
<dbReference type="PANTHER" id="PTHR42678">
    <property type="entry name" value="AMIDASE"/>
    <property type="match status" value="1"/>
</dbReference>
<protein>
    <recommendedName>
        <fullName evidence="1">Amidase domain-containing protein</fullName>
    </recommendedName>
</protein>
<dbReference type="Proteomes" id="UP001149165">
    <property type="component" value="Unassembled WGS sequence"/>
</dbReference>
<dbReference type="OrthoDB" id="4366381at2759"/>
<keyword evidence="3" id="KW-1185">Reference proteome</keyword>
<dbReference type="InterPro" id="IPR036928">
    <property type="entry name" value="AS_sf"/>
</dbReference>
<dbReference type="Gene3D" id="3.90.1300.10">
    <property type="entry name" value="Amidase signature (AS) domain"/>
    <property type="match status" value="1"/>
</dbReference>
<gene>
    <name evidence="2" type="ORF">N7456_000594</name>
</gene>
<comment type="caution">
    <text evidence="2">The sequence shown here is derived from an EMBL/GenBank/DDBJ whole genome shotgun (WGS) entry which is preliminary data.</text>
</comment>
<reference evidence="2" key="1">
    <citation type="submission" date="2022-11" db="EMBL/GenBank/DDBJ databases">
        <authorList>
            <person name="Petersen C."/>
        </authorList>
    </citation>
    <scope>NUCLEOTIDE SEQUENCE</scope>
    <source>
        <strain evidence="2">IBT 30069</strain>
    </source>
</reference>
<dbReference type="SUPFAM" id="SSF75304">
    <property type="entry name" value="Amidase signature (AS) enzymes"/>
    <property type="match status" value="1"/>
</dbReference>
<feature type="domain" description="Amidase" evidence="1">
    <location>
        <begin position="19"/>
        <end position="358"/>
    </location>
</feature>
<sequence length="492" mass="53171">MSFNEISESLSNGSFNSEDLVQTYLARIAEVNPIIHSVTETNPDALELARELDRERVQNGPRSKLHGIPILVKDTISVHGMNNTAGSYCLVGAKTKSEASIIQRLRDAGVIILGKDNLSQWGNARSSASSSSNGWSAWGGQTYGVYHHHQDPCGSSSGSAVSTTLGLAAAAIGVETVGSITCPAMRSNLVSIKPTKGLVSRDNIIITKLRGSVGPIARSVRDAAILVSVIAGQSPDDPDTKSIPFDTIPNYESMCDPEGLKNSRLAIPRNAITNPFGGNMNKVPVMAKFEEVLTLLRDLGATIIDNANYSAYDEINSPTAPQNFVGPAEYKENIERYLSSLEFNPHDLHSLDDLIACTKSHPEEEYPDRDIEFWEAARVADDRWSDKVIAGSDVAGLTGHPVITVPLGFMPPDTPIRLNARGDLVEEGPGVPFGLSFIGRQFSEQTLIRLAYAFEQSTQFAAEVAPIILPTTEISDITRGKLGFLESIIPWL</sequence>
<evidence type="ECO:0000313" key="2">
    <source>
        <dbReference type="EMBL" id="KAJ5116246.1"/>
    </source>
</evidence>
<dbReference type="AlphaFoldDB" id="A0A9W9GCG0"/>